<comment type="caution">
    <text evidence="7">The sequence shown here is derived from an EMBL/GenBank/DDBJ whole genome shotgun (WGS) entry which is preliminary data.</text>
</comment>
<dbReference type="PROSITE" id="PS51257">
    <property type="entry name" value="PROKAR_LIPOPROTEIN"/>
    <property type="match status" value="1"/>
</dbReference>
<keyword evidence="8" id="KW-1185">Reference proteome</keyword>
<feature type="domain" description="Glucose-methanol-choline oxidoreductase N-terminal" evidence="6">
    <location>
        <begin position="260"/>
        <end position="274"/>
    </location>
</feature>
<dbReference type="Proteomes" id="UP000283458">
    <property type="component" value="Unassembled WGS sequence"/>
</dbReference>
<dbReference type="GO" id="GO:0016614">
    <property type="term" value="F:oxidoreductase activity, acting on CH-OH group of donors"/>
    <property type="evidence" value="ECO:0007669"/>
    <property type="project" value="InterPro"/>
</dbReference>
<dbReference type="SUPFAM" id="SSF51905">
    <property type="entry name" value="FAD/NAD(P)-binding domain"/>
    <property type="match status" value="1"/>
</dbReference>
<name>A0A418VV79_9PROT</name>
<dbReference type="PROSITE" id="PS00624">
    <property type="entry name" value="GMC_OXRED_2"/>
    <property type="match status" value="1"/>
</dbReference>
<proteinExistence type="inferred from homology"/>
<dbReference type="PANTHER" id="PTHR11552:SF147">
    <property type="entry name" value="CHOLINE DEHYDROGENASE, MITOCHONDRIAL"/>
    <property type="match status" value="1"/>
</dbReference>
<dbReference type="InterPro" id="IPR007867">
    <property type="entry name" value="GMC_OxRtase_C"/>
</dbReference>
<sequence length="545" mass="58745">MSDRQDFGGFDYVIVGGGTAGCVLANRLSLDPDMRVLLLEAGGKDDWIWLHIPAGYLFCIGNPRTDWCYRTEAEPGLNGRSIHYARGKVLGGCSSINGMIAMRGQVRDYDEWAALTGDSRWGWDQVLPVFKDSEDYWRGASDLHGVGGEWRVERQRLRWDLLDRFAEAAQQAGVLPSDDFNRGTNAGVGAFEVNQRGGVRWSASKAFLRPVLMRPNLTVVVNAVIDRLTIADGRVTGVEFSVKGQAARADARLETVLSAGAIGSPAILHRSGVGPAAHLKDLGIPVALDAPAVGGNLQDHLQMRMIFKVDGVTTLNKRANSLIGKAMMGLEYALFRRGPLTMAPSQLGAFVASGPEVATPDLEYHVQPLSLDKFGEPLHPFAAFTASVCDLRPASRGWTRIVSRDPLAPPAIAPRYLTDPADRAKAAKALALTRRIVGQPALAPFHPREHLPGPSYQSEEELAKAAGDIGTTIFHPIGTCKMGRADDPTAVTDTELRFKGLRGLRVIDASIMPTITSGNTNTPTVMIAERGAALMRAARKAGTLA</sequence>
<protein>
    <submittedName>
        <fullName evidence="7">Choline dehydrogenase</fullName>
    </submittedName>
</protein>
<dbReference type="PIRSF" id="PIRSF000137">
    <property type="entry name" value="Alcohol_oxidase"/>
    <property type="match status" value="1"/>
</dbReference>
<evidence type="ECO:0000259" key="6">
    <source>
        <dbReference type="PROSITE" id="PS00624"/>
    </source>
</evidence>
<dbReference type="InterPro" id="IPR012132">
    <property type="entry name" value="GMC_OxRdtase"/>
</dbReference>
<dbReference type="OrthoDB" id="9785276at2"/>
<comment type="similarity">
    <text evidence="2">Belongs to the GMC oxidoreductase family.</text>
</comment>
<accession>A0A418VV79</accession>
<organism evidence="7 8">
    <name type="scientific">Azospirillum cavernae</name>
    <dbReference type="NCBI Taxonomy" id="2320860"/>
    <lineage>
        <taxon>Bacteria</taxon>
        <taxon>Pseudomonadati</taxon>
        <taxon>Pseudomonadota</taxon>
        <taxon>Alphaproteobacteria</taxon>
        <taxon>Rhodospirillales</taxon>
        <taxon>Azospirillaceae</taxon>
        <taxon>Azospirillum</taxon>
    </lineage>
</organism>
<dbReference type="InterPro" id="IPR000172">
    <property type="entry name" value="GMC_OxRdtase_N"/>
</dbReference>
<feature type="binding site" evidence="5">
    <location>
        <position position="89"/>
    </location>
    <ligand>
        <name>FAD</name>
        <dbReference type="ChEBI" id="CHEBI:57692"/>
    </ligand>
</feature>
<evidence type="ECO:0000313" key="7">
    <source>
        <dbReference type="EMBL" id="RJF81066.1"/>
    </source>
</evidence>
<comment type="cofactor">
    <cofactor evidence="1 5">
        <name>FAD</name>
        <dbReference type="ChEBI" id="CHEBI:57692"/>
    </cofactor>
</comment>
<gene>
    <name evidence="7" type="ORF">D3877_12635</name>
</gene>
<evidence type="ECO:0000256" key="2">
    <source>
        <dbReference type="ARBA" id="ARBA00010790"/>
    </source>
</evidence>
<dbReference type="Gene3D" id="3.30.560.10">
    <property type="entry name" value="Glucose Oxidase, domain 3"/>
    <property type="match status" value="1"/>
</dbReference>
<evidence type="ECO:0000256" key="1">
    <source>
        <dbReference type="ARBA" id="ARBA00001974"/>
    </source>
</evidence>
<evidence type="ECO:0000256" key="3">
    <source>
        <dbReference type="ARBA" id="ARBA00022630"/>
    </source>
</evidence>
<evidence type="ECO:0000256" key="5">
    <source>
        <dbReference type="PIRSR" id="PIRSR000137-2"/>
    </source>
</evidence>
<keyword evidence="4 5" id="KW-0274">FAD</keyword>
<evidence type="ECO:0000313" key="8">
    <source>
        <dbReference type="Proteomes" id="UP000283458"/>
    </source>
</evidence>
<dbReference type="Pfam" id="PF00732">
    <property type="entry name" value="GMC_oxred_N"/>
    <property type="match status" value="1"/>
</dbReference>
<dbReference type="Pfam" id="PF05199">
    <property type="entry name" value="GMC_oxred_C"/>
    <property type="match status" value="1"/>
</dbReference>
<dbReference type="AlphaFoldDB" id="A0A418VV79"/>
<keyword evidence="3" id="KW-0285">Flavoprotein</keyword>
<dbReference type="InterPro" id="IPR036188">
    <property type="entry name" value="FAD/NAD-bd_sf"/>
</dbReference>
<evidence type="ECO:0000256" key="4">
    <source>
        <dbReference type="ARBA" id="ARBA00022827"/>
    </source>
</evidence>
<dbReference type="GO" id="GO:0050660">
    <property type="term" value="F:flavin adenine dinucleotide binding"/>
    <property type="evidence" value="ECO:0007669"/>
    <property type="project" value="InterPro"/>
</dbReference>
<dbReference type="SUPFAM" id="SSF54373">
    <property type="entry name" value="FAD-linked reductases, C-terminal domain"/>
    <property type="match status" value="1"/>
</dbReference>
<dbReference type="RefSeq" id="WP_119831155.1">
    <property type="nucleotide sequence ID" value="NZ_QYUL01000002.1"/>
</dbReference>
<dbReference type="Gene3D" id="3.50.50.60">
    <property type="entry name" value="FAD/NAD(P)-binding domain"/>
    <property type="match status" value="1"/>
</dbReference>
<reference evidence="7 8" key="1">
    <citation type="submission" date="2018-09" db="EMBL/GenBank/DDBJ databases">
        <authorList>
            <person name="Zhu H."/>
        </authorList>
    </citation>
    <scope>NUCLEOTIDE SEQUENCE [LARGE SCALE GENOMIC DNA]</scope>
    <source>
        <strain evidence="7 8">K2W22B-5</strain>
    </source>
</reference>
<dbReference type="EMBL" id="QYUL01000002">
    <property type="protein sequence ID" value="RJF81066.1"/>
    <property type="molecule type" value="Genomic_DNA"/>
</dbReference>
<dbReference type="PANTHER" id="PTHR11552">
    <property type="entry name" value="GLUCOSE-METHANOL-CHOLINE GMC OXIDOREDUCTASE"/>
    <property type="match status" value="1"/>
</dbReference>